<dbReference type="Gene3D" id="1.20.120.1220">
    <property type="match status" value="1"/>
</dbReference>
<dbReference type="GO" id="GO:0032259">
    <property type="term" value="P:methylation"/>
    <property type="evidence" value="ECO:0007669"/>
    <property type="project" value="UniProtKB-KW"/>
</dbReference>
<dbReference type="Proteomes" id="UP000440096">
    <property type="component" value="Unassembled WGS sequence"/>
</dbReference>
<feature type="transmembrane region" description="Helical" evidence="1">
    <location>
        <begin position="52"/>
        <end position="72"/>
    </location>
</feature>
<feature type="transmembrane region" description="Helical" evidence="1">
    <location>
        <begin position="130"/>
        <end position="149"/>
    </location>
</feature>
<name>A0A6N7Z7E2_9PSEU</name>
<keyword evidence="2" id="KW-0808">Transferase</keyword>
<keyword evidence="3" id="KW-1185">Reference proteome</keyword>
<keyword evidence="1" id="KW-0812">Transmembrane</keyword>
<dbReference type="GO" id="GO:0008168">
    <property type="term" value="F:methyltransferase activity"/>
    <property type="evidence" value="ECO:0007669"/>
    <property type="project" value="UniProtKB-KW"/>
</dbReference>
<evidence type="ECO:0000313" key="3">
    <source>
        <dbReference type="Proteomes" id="UP000440096"/>
    </source>
</evidence>
<feature type="transmembrane region" description="Helical" evidence="1">
    <location>
        <begin position="78"/>
        <end position="100"/>
    </location>
</feature>
<keyword evidence="2" id="KW-0489">Methyltransferase</keyword>
<feature type="transmembrane region" description="Helical" evidence="1">
    <location>
        <begin position="26"/>
        <end position="45"/>
    </location>
</feature>
<evidence type="ECO:0000256" key="1">
    <source>
        <dbReference type="SAM" id="Phobius"/>
    </source>
</evidence>
<organism evidence="2 3">
    <name type="scientific">Amycolatopsis pithecellobii</name>
    <dbReference type="NCBI Taxonomy" id="664692"/>
    <lineage>
        <taxon>Bacteria</taxon>
        <taxon>Bacillati</taxon>
        <taxon>Actinomycetota</taxon>
        <taxon>Actinomycetes</taxon>
        <taxon>Pseudonocardiales</taxon>
        <taxon>Pseudonocardiaceae</taxon>
        <taxon>Amycolatopsis</taxon>
    </lineage>
</organism>
<comment type="caution">
    <text evidence="2">The sequence shown here is derived from an EMBL/GenBank/DDBJ whole genome shotgun (WGS) entry which is preliminary data.</text>
</comment>
<proteinExistence type="predicted"/>
<dbReference type="AlphaFoldDB" id="A0A6N7Z7E2"/>
<keyword evidence="1" id="KW-0472">Membrane</keyword>
<protein>
    <submittedName>
        <fullName evidence="2">Methyltransferase</fullName>
    </submittedName>
</protein>
<accession>A0A6N7Z7E2</accession>
<sequence length="173" mass="17681">MMFAVVSTATATLCLAGWFRFGTAPVLLAWCWACALGGGLALTDLRCRRLPFPLVAAFAGGGMVALLGAAVIEERWSQLGFACGAAVAVFALAALVQAWAPNHTGGGDTALYGALALYLGWFGLDGLLRGLLMASGLTAVVALVVAVCSRRMNSQFPAGPSLLAGALVAMLFS</sequence>
<gene>
    <name evidence="2" type="ORF">GKO32_24640</name>
</gene>
<reference evidence="2 3" key="1">
    <citation type="submission" date="2019-11" db="EMBL/GenBank/DDBJ databases">
        <title>Draft genome of Amycolatopsis RM579.</title>
        <authorList>
            <person name="Duangmal K."/>
            <person name="Mingma R."/>
        </authorList>
    </citation>
    <scope>NUCLEOTIDE SEQUENCE [LARGE SCALE GENOMIC DNA]</scope>
    <source>
        <strain evidence="2 3">RM579</strain>
    </source>
</reference>
<dbReference type="EMBL" id="WMBA01000044">
    <property type="protein sequence ID" value="MTD57141.1"/>
    <property type="molecule type" value="Genomic_DNA"/>
</dbReference>
<dbReference type="OrthoDB" id="3629125at2"/>
<keyword evidence="1" id="KW-1133">Transmembrane helix</keyword>
<evidence type="ECO:0000313" key="2">
    <source>
        <dbReference type="EMBL" id="MTD57141.1"/>
    </source>
</evidence>